<dbReference type="Gene3D" id="3.10.450.50">
    <property type="match status" value="1"/>
</dbReference>
<keyword evidence="3" id="KW-1185">Reference proteome</keyword>
<evidence type="ECO:0000259" key="1">
    <source>
        <dbReference type="Pfam" id="PF12680"/>
    </source>
</evidence>
<name>A0ABS2KN11_9NOCA</name>
<evidence type="ECO:0000313" key="2">
    <source>
        <dbReference type="EMBL" id="MBM7413369.1"/>
    </source>
</evidence>
<proteinExistence type="predicted"/>
<dbReference type="InterPro" id="IPR037401">
    <property type="entry name" value="SnoaL-like"/>
</dbReference>
<gene>
    <name evidence="2" type="ORF">JOE42_000102</name>
</gene>
<dbReference type="SUPFAM" id="SSF54427">
    <property type="entry name" value="NTF2-like"/>
    <property type="match status" value="1"/>
</dbReference>
<dbReference type="InterPro" id="IPR032710">
    <property type="entry name" value="NTF2-like_dom_sf"/>
</dbReference>
<dbReference type="EMBL" id="JAFBBK010000001">
    <property type="protein sequence ID" value="MBM7413369.1"/>
    <property type="molecule type" value="Genomic_DNA"/>
</dbReference>
<dbReference type="RefSeq" id="WP_204865988.1">
    <property type="nucleotide sequence ID" value="NZ_JAFBBK010000001.1"/>
</dbReference>
<dbReference type="Pfam" id="PF12680">
    <property type="entry name" value="SnoaL_2"/>
    <property type="match status" value="1"/>
</dbReference>
<protein>
    <recommendedName>
        <fullName evidence="1">SnoaL-like domain-containing protein</fullName>
    </recommendedName>
</protein>
<reference evidence="2 3" key="1">
    <citation type="submission" date="2021-01" db="EMBL/GenBank/DDBJ databases">
        <title>Genomics of switchgrass bacterial isolates.</title>
        <authorList>
            <person name="Shade A."/>
        </authorList>
    </citation>
    <scope>NUCLEOTIDE SEQUENCE [LARGE SCALE GENOMIC DNA]</scope>
    <source>
        <strain evidence="2 3">PvP111</strain>
    </source>
</reference>
<comment type="caution">
    <text evidence="2">The sequence shown here is derived from an EMBL/GenBank/DDBJ whole genome shotgun (WGS) entry which is preliminary data.</text>
</comment>
<feature type="domain" description="SnoaL-like" evidence="1">
    <location>
        <begin position="4"/>
        <end position="103"/>
    </location>
</feature>
<dbReference type="Proteomes" id="UP000703038">
    <property type="component" value="Unassembled WGS sequence"/>
</dbReference>
<accession>A0ABS2KN11</accession>
<evidence type="ECO:0000313" key="3">
    <source>
        <dbReference type="Proteomes" id="UP000703038"/>
    </source>
</evidence>
<sequence length="130" mass="14060">MLPIETYYATLDSGELEQATDMLAENVTFVMIVPTGARSGTGRAAMLDYLTGRPPVGRQHRLLRRAQDGDVQFAQGAVTEHGDVVTGYFVAAMHLDEHGLIDRYQVSFDPDHALVPWSGAEAPSTDPTGA</sequence>
<organism evidence="2 3">
    <name type="scientific">Rhodococcoides corynebacterioides</name>
    <dbReference type="NCBI Taxonomy" id="53972"/>
    <lineage>
        <taxon>Bacteria</taxon>
        <taxon>Bacillati</taxon>
        <taxon>Actinomycetota</taxon>
        <taxon>Actinomycetes</taxon>
        <taxon>Mycobacteriales</taxon>
        <taxon>Nocardiaceae</taxon>
        <taxon>Rhodococcoides</taxon>
    </lineage>
</organism>